<evidence type="ECO:0008006" key="3">
    <source>
        <dbReference type="Google" id="ProtNLM"/>
    </source>
</evidence>
<protein>
    <recommendedName>
        <fullName evidence="3">DUF1579 domain-containing protein</fullName>
    </recommendedName>
</protein>
<evidence type="ECO:0000313" key="1">
    <source>
        <dbReference type="EMBL" id="KAA1425788.1"/>
    </source>
</evidence>
<evidence type="ECO:0000313" key="2">
    <source>
        <dbReference type="Proteomes" id="UP000324351"/>
    </source>
</evidence>
<dbReference type="AlphaFoldDB" id="A0A5B1M002"/>
<accession>A0A5B1M002</accession>
<sequence>MILDAREPIGLPKRTSGFDFLVGRWNVANRRLRSPLTGSDEWYETHATATSGTLHNGAISIDEMWYPELGFAGSSIRVHTPHDDRWTIYWVNSDTGHLQPPVFGRWEEDGQRFVATGPDVYDGTEIRARYLWHSIAPHSAVWEQAFSTDDGATWETNWVMTWTRDRD</sequence>
<keyword evidence="2" id="KW-1185">Reference proteome</keyword>
<dbReference type="EMBL" id="VUJW01000010">
    <property type="protein sequence ID" value="KAA1425788.1"/>
    <property type="molecule type" value="Genomic_DNA"/>
</dbReference>
<dbReference type="RefSeq" id="WP_149751415.1">
    <property type="nucleotide sequence ID" value="NZ_VUJW01000010.1"/>
</dbReference>
<reference evidence="1 2" key="2">
    <citation type="submission" date="2019-09" db="EMBL/GenBank/DDBJ databases">
        <authorList>
            <person name="Jin C."/>
        </authorList>
    </citation>
    <scope>NUCLEOTIDE SEQUENCE [LARGE SCALE GENOMIC DNA]</scope>
    <source>
        <strain evidence="1 2">BN140041</strain>
    </source>
</reference>
<name>A0A5B1M002_9ACTN</name>
<gene>
    <name evidence="1" type="ORF">F0U47_15625</name>
</gene>
<dbReference type="Proteomes" id="UP000324351">
    <property type="component" value="Unassembled WGS sequence"/>
</dbReference>
<reference evidence="1 2" key="1">
    <citation type="submission" date="2019-09" db="EMBL/GenBank/DDBJ databases">
        <title>Nocardioides panacisoli sp. nov., isolated from the soil of a ginseng field.</title>
        <authorList>
            <person name="Cho C."/>
        </authorList>
    </citation>
    <scope>NUCLEOTIDE SEQUENCE [LARGE SCALE GENOMIC DNA]</scope>
    <source>
        <strain evidence="1 2">BN140041</strain>
    </source>
</reference>
<comment type="caution">
    <text evidence="1">The sequence shown here is derived from an EMBL/GenBank/DDBJ whole genome shotgun (WGS) entry which is preliminary data.</text>
</comment>
<organism evidence="1 2">
    <name type="scientific">Nocardioides antri</name>
    <dbReference type="NCBI Taxonomy" id="2607659"/>
    <lineage>
        <taxon>Bacteria</taxon>
        <taxon>Bacillati</taxon>
        <taxon>Actinomycetota</taxon>
        <taxon>Actinomycetes</taxon>
        <taxon>Propionibacteriales</taxon>
        <taxon>Nocardioidaceae</taxon>
        <taxon>Nocardioides</taxon>
    </lineage>
</organism>
<proteinExistence type="predicted"/>